<dbReference type="InterPro" id="IPR011990">
    <property type="entry name" value="TPR-like_helical_dom_sf"/>
</dbReference>
<dbReference type="Gene3D" id="1.25.40.10">
    <property type="entry name" value="Tetratricopeptide repeat domain"/>
    <property type="match status" value="3"/>
</dbReference>
<feature type="repeat" description="PPR" evidence="3">
    <location>
        <begin position="38"/>
        <end position="72"/>
    </location>
</feature>
<dbReference type="FunFam" id="1.25.40.10:FF:001320">
    <property type="entry name" value="Pentatricopeptide repeat-containing protein At5g39350"/>
    <property type="match status" value="1"/>
</dbReference>
<dbReference type="Proteomes" id="UP001231189">
    <property type="component" value="Unassembled WGS sequence"/>
</dbReference>
<evidence type="ECO:0000256" key="2">
    <source>
        <dbReference type="ARBA" id="ARBA00022946"/>
    </source>
</evidence>
<gene>
    <name evidence="5" type="ORF">QYE76_064732</name>
</gene>
<dbReference type="PROSITE" id="PS51375">
    <property type="entry name" value="PPR"/>
    <property type="match status" value="3"/>
</dbReference>
<dbReference type="Pfam" id="PF14432">
    <property type="entry name" value="DYW_deaminase"/>
    <property type="match status" value="1"/>
</dbReference>
<dbReference type="PANTHER" id="PTHR47928">
    <property type="entry name" value="REPEAT-CONTAINING PROTEIN, PUTATIVE-RELATED"/>
    <property type="match status" value="1"/>
</dbReference>
<organism evidence="5 6">
    <name type="scientific">Lolium multiflorum</name>
    <name type="common">Italian ryegrass</name>
    <name type="synonym">Lolium perenne subsp. multiflorum</name>
    <dbReference type="NCBI Taxonomy" id="4521"/>
    <lineage>
        <taxon>Eukaryota</taxon>
        <taxon>Viridiplantae</taxon>
        <taxon>Streptophyta</taxon>
        <taxon>Embryophyta</taxon>
        <taxon>Tracheophyta</taxon>
        <taxon>Spermatophyta</taxon>
        <taxon>Magnoliopsida</taxon>
        <taxon>Liliopsida</taxon>
        <taxon>Poales</taxon>
        <taxon>Poaceae</taxon>
        <taxon>BOP clade</taxon>
        <taxon>Pooideae</taxon>
        <taxon>Poodae</taxon>
        <taxon>Poeae</taxon>
        <taxon>Poeae Chloroplast Group 2 (Poeae type)</taxon>
        <taxon>Loliodinae</taxon>
        <taxon>Loliinae</taxon>
        <taxon>Lolium</taxon>
    </lineage>
</organism>
<keyword evidence="6" id="KW-1185">Reference proteome</keyword>
<feature type="domain" description="DYW" evidence="4">
    <location>
        <begin position="432"/>
        <end position="516"/>
    </location>
</feature>
<evidence type="ECO:0000313" key="5">
    <source>
        <dbReference type="EMBL" id="KAK1646927.1"/>
    </source>
</evidence>
<dbReference type="GO" id="GO:0008270">
    <property type="term" value="F:zinc ion binding"/>
    <property type="evidence" value="ECO:0007669"/>
    <property type="project" value="InterPro"/>
</dbReference>
<accession>A0AAD8S7J2</accession>
<feature type="repeat" description="PPR" evidence="3">
    <location>
        <begin position="278"/>
        <end position="312"/>
    </location>
</feature>
<evidence type="ECO:0000313" key="6">
    <source>
        <dbReference type="Proteomes" id="UP001231189"/>
    </source>
</evidence>
<dbReference type="FunFam" id="1.25.40.10:FF:000518">
    <property type="entry name" value="Pentatricopeptide repeat-containing protein"/>
    <property type="match status" value="1"/>
</dbReference>
<name>A0AAD8S7J2_LOLMU</name>
<comment type="caution">
    <text evidence="5">The sequence shown here is derived from an EMBL/GenBank/DDBJ whole genome shotgun (WGS) entry which is preliminary data.</text>
</comment>
<dbReference type="NCBIfam" id="TIGR00756">
    <property type="entry name" value="PPR"/>
    <property type="match status" value="3"/>
</dbReference>
<dbReference type="Pfam" id="PF13041">
    <property type="entry name" value="PPR_2"/>
    <property type="match status" value="1"/>
</dbReference>
<dbReference type="InterPro" id="IPR002885">
    <property type="entry name" value="PPR_rpt"/>
</dbReference>
<dbReference type="EMBL" id="JAUUTY010000004">
    <property type="protein sequence ID" value="KAK1646927.1"/>
    <property type="molecule type" value="Genomic_DNA"/>
</dbReference>
<evidence type="ECO:0000256" key="1">
    <source>
        <dbReference type="ARBA" id="ARBA00022737"/>
    </source>
</evidence>
<dbReference type="InterPro" id="IPR032867">
    <property type="entry name" value="DYW_dom"/>
</dbReference>
<sequence>MERRKMLADLLRASARSAAIRGGVQLHGALIKLGFGSDTMLSNNLVDMYAKCGKLDMACEVFDRMPERNVVSWTALMVGFLQQGDARECLRLFGAMRRLSEAAPNEFTLSATLKACGVVGDTGAGVCVHGGCVRMGFEGHGVIANSLVLLYSKGGRVGDARRVFDGAASRNLVAWNAMISGYAHAGHGRDALLVFREMQQRQDEEDGQPDEFTFASLLKACSTLGAAREGAQVHAAMAVRGVSRASNAILAGALLDVYVKCRCLPAAMQMFDRLGKKNAIQWTTVIIGHAQEGQVKEALELFGRFWSSGVRADGHIMSSVVGVFADFALVEQGRQVHCYTVKDPTGQDVSVANSLVDMYLKCGLSDEAERRFRETGGCSWVEVGKEAHFFYGGGDDMHPRITDLRLMLCDVERKMMEQLGYIPGAVTGDGTQLHDVDEESRAESLRAHSERLAVGLWLLHHHEHDHGEVEGKEEVIRVYKNLRVCSDCHEFFKGLSSVVGRTLVVRDANRFHRHKAVLVSEYAEFMGLERELCCYLAPNYLQMGELLDAVDLEPEWGVWHRADDEELFESAALYVKWWQMMHFLSKKKLHFLTANSVFLSLKWRSEPFISHAEGRPDVQDAQHSHGGDLRDAAAPHSWNISAWSGDGRGFVSGAQITFTLLQIVHCVLGAELTV</sequence>
<dbReference type="AlphaFoldDB" id="A0AAD8S7J2"/>
<protein>
    <recommendedName>
        <fullName evidence="4">DYW domain-containing protein</fullName>
    </recommendedName>
</protein>
<keyword evidence="1" id="KW-0677">Repeat</keyword>
<proteinExistence type="predicted"/>
<dbReference type="InterPro" id="IPR050421">
    <property type="entry name" value="PPR"/>
</dbReference>
<dbReference type="Pfam" id="PF01535">
    <property type="entry name" value="PPR"/>
    <property type="match status" value="4"/>
</dbReference>
<reference evidence="5" key="1">
    <citation type="submission" date="2023-07" db="EMBL/GenBank/DDBJ databases">
        <title>A chromosome-level genome assembly of Lolium multiflorum.</title>
        <authorList>
            <person name="Chen Y."/>
            <person name="Copetti D."/>
            <person name="Kolliker R."/>
            <person name="Studer B."/>
        </authorList>
    </citation>
    <scope>NUCLEOTIDE SEQUENCE</scope>
    <source>
        <strain evidence="5">02402/16</strain>
        <tissue evidence="5">Leaf</tissue>
    </source>
</reference>
<keyword evidence="2" id="KW-0809">Transit peptide</keyword>
<feature type="repeat" description="PPR" evidence="3">
    <location>
        <begin position="171"/>
        <end position="201"/>
    </location>
</feature>
<evidence type="ECO:0000259" key="4">
    <source>
        <dbReference type="Pfam" id="PF14432"/>
    </source>
</evidence>
<evidence type="ECO:0000256" key="3">
    <source>
        <dbReference type="PROSITE-ProRule" id="PRU00708"/>
    </source>
</evidence>
<dbReference type="PANTHER" id="PTHR47928:SF207">
    <property type="entry name" value="PENTATRICOPEPTIDE REPEAT-CONTAINING PROTEIN"/>
    <property type="match status" value="1"/>
</dbReference>